<dbReference type="Proteomes" id="UP000254425">
    <property type="component" value="Chromosome"/>
</dbReference>
<dbReference type="InterPro" id="IPR016672">
    <property type="entry name" value="Polyketide_Synth_CurC_prd"/>
</dbReference>
<name>A0A345XZU6_9ACTN</name>
<dbReference type="EMBL" id="CP031320">
    <property type="protein sequence ID" value="AXK37162.1"/>
    <property type="molecule type" value="Genomic_DNA"/>
</dbReference>
<proteinExistence type="predicted"/>
<dbReference type="CDD" id="cd06991">
    <property type="entry name" value="cupin_TcmJ-like"/>
    <property type="match status" value="1"/>
</dbReference>
<feature type="compositionally biased region" description="Low complexity" evidence="1">
    <location>
        <begin position="131"/>
        <end position="156"/>
    </location>
</feature>
<dbReference type="RefSeq" id="WP_208884481.1">
    <property type="nucleotide sequence ID" value="NZ_CP031320.1"/>
</dbReference>
<sequence length="163" mass="17005">MADQVRVRADAVVPNRRRGGDIRVTLSPRTVGCGSGFGGVLYLAPGEFVTEHYHPYSEEFLHVVTGELTIALDGRPVTLAPGDSLLVPIGVRHRLVNEGADRAHAVFHLSPLAPRPELGHVDTEEPVAPHAAQPRVGPAPAGAPASGAGAAAGSAEPRPEDTR</sequence>
<dbReference type="PANTHER" id="PTHR36114:SF1">
    <property type="entry name" value="16.7 KDA PROTEIN IN WHIE LOCUS"/>
    <property type="match status" value="1"/>
</dbReference>
<dbReference type="KEGG" id="sarm:DVA86_07650"/>
<dbReference type="InterPro" id="IPR014710">
    <property type="entry name" value="RmlC-like_jellyroll"/>
</dbReference>
<evidence type="ECO:0000313" key="4">
    <source>
        <dbReference type="Proteomes" id="UP000254425"/>
    </source>
</evidence>
<dbReference type="PIRSF" id="PIRSF016602">
    <property type="entry name" value="CurC_prd"/>
    <property type="match status" value="1"/>
</dbReference>
<protein>
    <submittedName>
        <fullName evidence="3">Cupin domain-containing protein</fullName>
    </submittedName>
</protein>
<dbReference type="InterPro" id="IPR011051">
    <property type="entry name" value="RmlC_Cupin_sf"/>
</dbReference>
<evidence type="ECO:0000259" key="2">
    <source>
        <dbReference type="Pfam" id="PF07883"/>
    </source>
</evidence>
<feature type="region of interest" description="Disordered" evidence="1">
    <location>
        <begin position="113"/>
        <end position="163"/>
    </location>
</feature>
<dbReference type="InterPro" id="IPR013096">
    <property type="entry name" value="Cupin_2"/>
</dbReference>
<feature type="domain" description="Cupin type-2" evidence="2">
    <location>
        <begin position="41"/>
        <end position="106"/>
    </location>
</feature>
<reference evidence="3 4" key="1">
    <citation type="submission" date="2018-07" db="EMBL/GenBank/DDBJ databases">
        <title>Draft genome of the type strain Streptomyces armeniacus ATCC 15676.</title>
        <authorList>
            <person name="Labana P."/>
            <person name="Gosse J.T."/>
            <person name="Boddy C.N."/>
        </authorList>
    </citation>
    <scope>NUCLEOTIDE SEQUENCE [LARGE SCALE GENOMIC DNA]</scope>
    <source>
        <strain evidence="3 4">ATCC 15676</strain>
    </source>
</reference>
<dbReference type="Gene3D" id="2.60.120.10">
    <property type="entry name" value="Jelly Rolls"/>
    <property type="match status" value="1"/>
</dbReference>
<dbReference type="AlphaFoldDB" id="A0A345XZU6"/>
<dbReference type="InterPro" id="IPR052044">
    <property type="entry name" value="PKS_Associated_Protein"/>
</dbReference>
<evidence type="ECO:0000313" key="3">
    <source>
        <dbReference type="EMBL" id="AXK37162.1"/>
    </source>
</evidence>
<gene>
    <name evidence="3" type="ORF">DVA86_07650</name>
</gene>
<organism evidence="3 4">
    <name type="scientific">Streptomyces armeniacus</name>
    <dbReference type="NCBI Taxonomy" id="83291"/>
    <lineage>
        <taxon>Bacteria</taxon>
        <taxon>Bacillati</taxon>
        <taxon>Actinomycetota</taxon>
        <taxon>Actinomycetes</taxon>
        <taxon>Kitasatosporales</taxon>
        <taxon>Streptomycetaceae</taxon>
        <taxon>Streptomyces</taxon>
    </lineage>
</organism>
<keyword evidence="4" id="KW-1185">Reference proteome</keyword>
<dbReference type="Pfam" id="PF07883">
    <property type="entry name" value="Cupin_2"/>
    <property type="match status" value="1"/>
</dbReference>
<dbReference type="SUPFAM" id="SSF51182">
    <property type="entry name" value="RmlC-like cupins"/>
    <property type="match status" value="1"/>
</dbReference>
<dbReference type="PANTHER" id="PTHR36114">
    <property type="entry name" value="16.7 KDA PROTEIN IN WHIE LOCUS"/>
    <property type="match status" value="1"/>
</dbReference>
<accession>A0A345XZU6</accession>
<evidence type="ECO:0000256" key="1">
    <source>
        <dbReference type="SAM" id="MobiDB-lite"/>
    </source>
</evidence>